<dbReference type="InterPro" id="IPR004610">
    <property type="entry name" value="RecJ"/>
</dbReference>
<dbReference type="InterPro" id="IPR001667">
    <property type="entry name" value="DDH_dom"/>
</dbReference>
<evidence type="ECO:0000259" key="7">
    <source>
        <dbReference type="Pfam" id="PF02272"/>
    </source>
</evidence>
<feature type="domain" description="DHHA1" evidence="7">
    <location>
        <begin position="333"/>
        <end position="426"/>
    </location>
</feature>
<dbReference type="NCBIfam" id="TIGR00644">
    <property type="entry name" value="recJ"/>
    <property type="match status" value="1"/>
</dbReference>
<sequence length="545" mass="60466">MHFPELLEILLKQRGISPEEKENFFNPDYNRLHDALLLPDMEKARDRVIRAMKEDEHIVVFSDYDADGIPGAVVLSDFFNRAGYKNISFYIPHRHDEGFGLNEDAIEECAKKGANLIITVDCGTADAEELALAKKLGMDVIVTDHHESSELPKAFAIVNPKLKDSKYPFRDICGAAIAFKLVQAILAKEKSASWRIGIKEGMEKWSLDMVGIATLSDMVPLVGENRIFARFGLDVLRKSPRPGLAALFNKLNLDRKTLTEDDVTFMITPRINAASRMGVPYDAFKLLSTNDPEEAEKLVVHLEKINNERKGMVASMVKEAKNHLEKRERVGEVIVVGNPEWKPSLVGLVCNSLVEAYAKPAFVWGRDGDGVIKGSCRSYNGYNLFKLMESAKDSFIEFGGHTGAGGFSVTLENLATLEEKLSDALQAVSPPLGGETAKSLAVTLPDICEDLWKVVAQFAPFGIGNEKPVFKIANAPIKSLRQFGKENNHMELGLGNGLKAISFFSSPSSYSILPTATQCTLYAHIEKSYFRNRPEIRLRIVDIES</sequence>
<accession>A0A1G2SYJ9</accession>
<feature type="domain" description="RecJ OB" evidence="8">
    <location>
        <begin position="441"/>
        <end position="542"/>
    </location>
</feature>
<dbReference type="PANTHER" id="PTHR30255:SF2">
    <property type="entry name" value="SINGLE-STRANDED-DNA-SPECIFIC EXONUCLEASE RECJ"/>
    <property type="match status" value="1"/>
</dbReference>
<dbReference type="Gene3D" id="3.90.1640.30">
    <property type="match status" value="1"/>
</dbReference>
<reference evidence="9 10" key="1">
    <citation type="journal article" date="2016" name="Nat. Commun.">
        <title>Thousands of microbial genomes shed light on interconnected biogeochemical processes in an aquifer system.</title>
        <authorList>
            <person name="Anantharaman K."/>
            <person name="Brown C.T."/>
            <person name="Hug L.A."/>
            <person name="Sharon I."/>
            <person name="Castelle C.J."/>
            <person name="Probst A.J."/>
            <person name="Thomas B.C."/>
            <person name="Singh A."/>
            <person name="Wilkins M.J."/>
            <person name="Karaoz U."/>
            <person name="Brodie E.L."/>
            <person name="Williams K.H."/>
            <person name="Hubbard S.S."/>
            <person name="Banfield J.F."/>
        </authorList>
    </citation>
    <scope>NUCLEOTIDE SEQUENCE [LARGE SCALE GENOMIC DNA]</scope>
</reference>
<dbReference type="Pfam" id="PF17768">
    <property type="entry name" value="RecJ_OB"/>
    <property type="match status" value="1"/>
</dbReference>
<keyword evidence="5 9" id="KW-0269">Exonuclease</keyword>
<evidence type="ECO:0000313" key="9">
    <source>
        <dbReference type="EMBL" id="OHA90116.1"/>
    </source>
</evidence>
<dbReference type="Proteomes" id="UP000178107">
    <property type="component" value="Unassembled WGS sequence"/>
</dbReference>
<dbReference type="Gene3D" id="3.10.310.30">
    <property type="match status" value="1"/>
</dbReference>
<protein>
    <recommendedName>
        <fullName evidence="2">Single-stranded-DNA-specific exonuclease RecJ</fullName>
    </recommendedName>
</protein>
<dbReference type="GO" id="GO:0006310">
    <property type="term" value="P:DNA recombination"/>
    <property type="evidence" value="ECO:0007669"/>
    <property type="project" value="InterPro"/>
</dbReference>
<dbReference type="SUPFAM" id="SSF64182">
    <property type="entry name" value="DHH phosphoesterases"/>
    <property type="match status" value="1"/>
</dbReference>
<dbReference type="InterPro" id="IPR038763">
    <property type="entry name" value="DHH_sf"/>
</dbReference>
<evidence type="ECO:0000256" key="3">
    <source>
        <dbReference type="ARBA" id="ARBA00022722"/>
    </source>
</evidence>
<dbReference type="InterPro" id="IPR051673">
    <property type="entry name" value="SSDNA_exonuclease_RecJ"/>
</dbReference>
<dbReference type="InterPro" id="IPR003156">
    <property type="entry name" value="DHHA1_dom"/>
</dbReference>
<evidence type="ECO:0000313" key="10">
    <source>
        <dbReference type="Proteomes" id="UP000178107"/>
    </source>
</evidence>
<organism evidence="9 10">
    <name type="scientific">Candidatus Zambryskibacteria bacterium RIFCSPHIGHO2_01_FULL_46_25</name>
    <dbReference type="NCBI Taxonomy" id="1802738"/>
    <lineage>
        <taxon>Bacteria</taxon>
        <taxon>Candidatus Zambryskiibacteriota</taxon>
    </lineage>
</organism>
<dbReference type="Pfam" id="PF01368">
    <property type="entry name" value="DHH"/>
    <property type="match status" value="1"/>
</dbReference>
<dbReference type="InterPro" id="IPR041122">
    <property type="entry name" value="RecJ_OB"/>
</dbReference>
<dbReference type="GO" id="GO:0006281">
    <property type="term" value="P:DNA repair"/>
    <property type="evidence" value="ECO:0007669"/>
    <property type="project" value="InterPro"/>
</dbReference>
<evidence type="ECO:0000256" key="5">
    <source>
        <dbReference type="ARBA" id="ARBA00022839"/>
    </source>
</evidence>
<dbReference type="EMBL" id="MHVH01000006">
    <property type="protein sequence ID" value="OHA90116.1"/>
    <property type="molecule type" value="Genomic_DNA"/>
</dbReference>
<keyword evidence="4" id="KW-0378">Hydrolase</keyword>
<evidence type="ECO:0000256" key="1">
    <source>
        <dbReference type="ARBA" id="ARBA00005915"/>
    </source>
</evidence>
<evidence type="ECO:0000259" key="6">
    <source>
        <dbReference type="Pfam" id="PF01368"/>
    </source>
</evidence>
<gene>
    <name evidence="9" type="ORF">A2838_00595</name>
</gene>
<keyword evidence="3" id="KW-0540">Nuclease</keyword>
<comment type="caution">
    <text evidence="9">The sequence shown here is derived from an EMBL/GenBank/DDBJ whole genome shotgun (WGS) entry which is preliminary data.</text>
</comment>
<evidence type="ECO:0000256" key="4">
    <source>
        <dbReference type="ARBA" id="ARBA00022801"/>
    </source>
</evidence>
<dbReference type="GO" id="GO:0003676">
    <property type="term" value="F:nucleic acid binding"/>
    <property type="evidence" value="ECO:0007669"/>
    <property type="project" value="InterPro"/>
</dbReference>
<dbReference type="AlphaFoldDB" id="A0A1G2SYJ9"/>
<dbReference type="Pfam" id="PF02272">
    <property type="entry name" value="DHHA1"/>
    <property type="match status" value="1"/>
</dbReference>
<name>A0A1G2SYJ9_9BACT</name>
<dbReference type="PANTHER" id="PTHR30255">
    <property type="entry name" value="SINGLE-STRANDED-DNA-SPECIFIC EXONUCLEASE RECJ"/>
    <property type="match status" value="1"/>
</dbReference>
<feature type="domain" description="DDH" evidence="6">
    <location>
        <begin position="57"/>
        <end position="189"/>
    </location>
</feature>
<evidence type="ECO:0000259" key="8">
    <source>
        <dbReference type="Pfam" id="PF17768"/>
    </source>
</evidence>
<proteinExistence type="inferred from homology"/>
<evidence type="ECO:0000256" key="2">
    <source>
        <dbReference type="ARBA" id="ARBA00019841"/>
    </source>
</evidence>
<dbReference type="GO" id="GO:0008409">
    <property type="term" value="F:5'-3' exonuclease activity"/>
    <property type="evidence" value="ECO:0007669"/>
    <property type="project" value="InterPro"/>
</dbReference>
<comment type="similarity">
    <text evidence="1">Belongs to the RecJ family.</text>
</comment>